<comment type="caution">
    <text evidence="3">The sequence shown here is derived from an EMBL/GenBank/DDBJ whole genome shotgun (WGS) entry which is preliminary data.</text>
</comment>
<name>A0A836KC98_9TRYP</name>
<dbReference type="KEGG" id="lmat:92512486"/>
<evidence type="ECO:0000313" key="4">
    <source>
        <dbReference type="Proteomes" id="UP000673552"/>
    </source>
</evidence>
<sequence>MSSMSKLILAVAIAVAAMALPLAATTTMTAAPIPVSRGLNIVSTLLILGVSIAAALIFALWKLLPRIRSGELTFSKIDSRWRAELLNQTPKKEKANADETSAADMV</sequence>
<feature type="chain" id="PRO_5032846515" evidence="2">
    <location>
        <begin position="20"/>
        <end position="106"/>
    </location>
</feature>
<keyword evidence="1" id="KW-0812">Transmembrane</keyword>
<accession>A0A836KC98</accession>
<proteinExistence type="predicted"/>
<keyword evidence="4" id="KW-1185">Reference proteome</keyword>
<feature type="signal peptide" evidence="2">
    <location>
        <begin position="1"/>
        <end position="19"/>
    </location>
</feature>
<keyword evidence="2" id="KW-0732">Signal</keyword>
<keyword evidence="1" id="KW-0472">Membrane</keyword>
<keyword evidence="1" id="KW-1133">Transmembrane helix</keyword>
<evidence type="ECO:0000256" key="2">
    <source>
        <dbReference type="SAM" id="SignalP"/>
    </source>
</evidence>
<protein>
    <submittedName>
        <fullName evidence="3">Uncharacterized protein</fullName>
    </submittedName>
</protein>
<evidence type="ECO:0000256" key="1">
    <source>
        <dbReference type="SAM" id="Phobius"/>
    </source>
</evidence>
<dbReference type="OrthoDB" id="267951at2759"/>
<reference evidence="3 4" key="1">
    <citation type="submission" date="2021-03" db="EMBL/GenBank/DDBJ databases">
        <title>Leishmania (Mundinia) martiniquensis Genome sequencing and assembly.</title>
        <authorList>
            <person name="Almutairi H."/>
            <person name="Gatherer D."/>
        </authorList>
    </citation>
    <scope>NUCLEOTIDE SEQUENCE [LARGE SCALE GENOMIC DNA]</scope>
    <source>
        <strain evidence="3">LSCM1</strain>
    </source>
</reference>
<dbReference type="Proteomes" id="UP000673552">
    <property type="component" value="Chromosome 34"/>
</dbReference>
<feature type="transmembrane region" description="Helical" evidence="1">
    <location>
        <begin position="39"/>
        <end position="61"/>
    </location>
</feature>
<dbReference type="EMBL" id="JAFEUZ010000034">
    <property type="protein sequence ID" value="KAG5468411.1"/>
    <property type="molecule type" value="Genomic_DNA"/>
</dbReference>
<dbReference type="AlphaFoldDB" id="A0A836KC98"/>
<gene>
    <name evidence="3" type="ORF">LSCM1_02391</name>
</gene>
<evidence type="ECO:0000313" key="3">
    <source>
        <dbReference type="EMBL" id="KAG5468411.1"/>
    </source>
</evidence>
<dbReference type="RefSeq" id="XP_067175349.1">
    <property type="nucleotide sequence ID" value="XM_067319974.1"/>
</dbReference>
<organism evidence="3 4">
    <name type="scientific">Leishmania martiniquensis</name>
    <dbReference type="NCBI Taxonomy" id="1580590"/>
    <lineage>
        <taxon>Eukaryota</taxon>
        <taxon>Discoba</taxon>
        <taxon>Euglenozoa</taxon>
        <taxon>Kinetoplastea</taxon>
        <taxon>Metakinetoplastina</taxon>
        <taxon>Trypanosomatida</taxon>
        <taxon>Trypanosomatidae</taxon>
        <taxon>Leishmaniinae</taxon>
        <taxon>Leishmania</taxon>
    </lineage>
</organism>
<dbReference type="GeneID" id="92512486"/>